<dbReference type="Gene3D" id="3.30.450.380">
    <property type="match status" value="1"/>
</dbReference>
<evidence type="ECO:0000256" key="1">
    <source>
        <dbReference type="ARBA" id="ARBA00006611"/>
    </source>
</evidence>
<dbReference type="EMBL" id="JAAEEH010000005">
    <property type="protein sequence ID" value="NDL66692.1"/>
    <property type="molecule type" value="Genomic_DNA"/>
</dbReference>
<dbReference type="Proteomes" id="UP000461585">
    <property type="component" value="Unassembled WGS sequence"/>
</dbReference>
<proteinExistence type="inferred from homology"/>
<accession>A0A7X5KNE9</accession>
<dbReference type="PANTHER" id="PTHR30486">
    <property type="entry name" value="TWITCHING MOTILITY PROTEIN PILT"/>
    <property type="match status" value="1"/>
</dbReference>
<comment type="similarity">
    <text evidence="1">Belongs to the GSP E family.</text>
</comment>
<evidence type="ECO:0000259" key="2">
    <source>
        <dbReference type="Pfam" id="PF00437"/>
    </source>
</evidence>
<gene>
    <name evidence="3" type="ORF">GXN74_02905</name>
</gene>
<protein>
    <submittedName>
        <fullName evidence="3">CpaF family protein</fullName>
    </submittedName>
</protein>
<dbReference type="Pfam" id="PF00437">
    <property type="entry name" value="T2SSE"/>
    <property type="match status" value="1"/>
</dbReference>
<evidence type="ECO:0000313" key="3">
    <source>
        <dbReference type="EMBL" id="NDL66692.1"/>
    </source>
</evidence>
<evidence type="ECO:0000313" key="4">
    <source>
        <dbReference type="Proteomes" id="UP000461585"/>
    </source>
</evidence>
<dbReference type="PANTHER" id="PTHR30486:SF15">
    <property type="entry name" value="TYPE II_IV SECRETION SYSTEM ATPASE"/>
    <property type="match status" value="1"/>
</dbReference>
<dbReference type="InterPro" id="IPR050921">
    <property type="entry name" value="T4SS_GSP_E_ATPase"/>
</dbReference>
<dbReference type="Gene3D" id="3.40.50.300">
    <property type="entry name" value="P-loop containing nucleotide triphosphate hydrolases"/>
    <property type="match status" value="1"/>
</dbReference>
<sequence>MKKSPAWEQVQAMVYESLNRQRGTPPDDTHVAGLIDASIQEWRGTEPVTLDERIGIFSGIFNSLRRLDLLQPLLDDDAVTEIMVNGPSEIFVEKDGRMYREEVEFDNKEKLEDLIQRIVSRVNRVVNEKNPICDARLEDGSRVNIVLPPAALDGPVVTIRKFPDNPLTMERLVEKGTLERDAAVFLERMVKAKYNIFISGGTGTGKTTFLNVLSNFIPSDERIITIEDSAELQIRQIRNLVRLETRNENLTGTGGITIRDLIKTSLRMRPDRIVVGEVRGEEALDMLQAMNTGHDGSLSTGHANSARDMLNRLETMILAAARMSSTAIRQQIVSGIDLVVHLERMGDHSRKVMEIVEVVDLREDRIQLHPLYLYREGKLTRTDEPMCRTRKLEKAGLHEG</sequence>
<keyword evidence="4" id="KW-1185">Reference proteome</keyword>
<dbReference type="InterPro" id="IPR001482">
    <property type="entry name" value="T2SS/T4SS_dom"/>
</dbReference>
<dbReference type="AlphaFoldDB" id="A0A7X5KNE9"/>
<dbReference type="CDD" id="cd01130">
    <property type="entry name" value="VirB11-like_ATPase"/>
    <property type="match status" value="1"/>
</dbReference>
<name>A0A7X5KNE9_9FIRM</name>
<dbReference type="SUPFAM" id="SSF52540">
    <property type="entry name" value="P-loop containing nucleoside triphosphate hydrolases"/>
    <property type="match status" value="1"/>
</dbReference>
<reference evidence="3 4" key="1">
    <citation type="submission" date="2020-01" db="EMBL/GenBank/DDBJ databases">
        <title>Anaeroalcalibacter tamaniensis gen. nov., sp. nov., moderately halophilic strictly anaerobic fermenter bacterium from mud volcano of Taman peninsula.</title>
        <authorList>
            <person name="Frolova A."/>
            <person name="Merkel A.Y."/>
            <person name="Slobodkin A.I."/>
        </authorList>
    </citation>
    <scope>NUCLEOTIDE SEQUENCE [LARGE SCALE GENOMIC DNA]</scope>
    <source>
        <strain evidence="3 4">F-3ap</strain>
    </source>
</reference>
<organism evidence="3 4">
    <name type="scientific">Anaerotalea alkaliphila</name>
    <dbReference type="NCBI Taxonomy" id="2662126"/>
    <lineage>
        <taxon>Bacteria</taxon>
        <taxon>Bacillati</taxon>
        <taxon>Bacillota</taxon>
        <taxon>Clostridia</taxon>
        <taxon>Eubacteriales</taxon>
        <taxon>Anaerotalea</taxon>
    </lineage>
</organism>
<feature type="domain" description="Bacterial type II secretion system protein E" evidence="2">
    <location>
        <begin position="70"/>
        <end position="344"/>
    </location>
</feature>
<dbReference type="InterPro" id="IPR027417">
    <property type="entry name" value="P-loop_NTPase"/>
</dbReference>
<dbReference type="GO" id="GO:0016887">
    <property type="term" value="F:ATP hydrolysis activity"/>
    <property type="evidence" value="ECO:0007669"/>
    <property type="project" value="InterPro"/>
</dbReference>
<comment type="caution">
    <text evidence="3">The sequence shown here is derived from an EMBL/GenBank/DDBJ whole genome shotgun (WGS) entry which is preliminary data.</text>
</comment>